<evidence type="ECO:0000313" key="7">
    <source>
        <dbReference type="EMBL" id="SMF75606.1"/>
    </source>
</evidence>
<gene>
    <name evidence="5" type="primary">yciB</name>
    <name evidence="7" type="ORF">SAMN05428998_13450</name>
</gene>
<comment type="subcellular location">
    <subcellularLocation>
        <location evidence="5">Cell inner membrane</location>
        <topology evidence="5">Multi-pass membrane protein</topology>
    </subcellularLocation>
</comment>
<evidence type="ECO:0000256" key="6">
    <source>
        <dbReference type="SAM" id="MobiDB-lite"/>
    </source>
</evidence>
<evidence type="ECO:0000313" key="8">
    <source>
        <dbReference type="Proteomes" id="UP000192917"/>
    </source>
</evidence>
<proteinExistence type="inferred from homology"/>
<evidence type="ECO:0000256" key="1">
    <source>
        <dbReference type="ARBA" id="ARBA00022475"/>
    </source>
</evidence>
<evidence type="ECO:0000256" key="2">
    <source>
        <dbReference type="ARBA" id="ARBA00022692"/>
    </source>
</evidence>
<organism evidence="7 8">
    <name type="scientific">Tistlia consotensis USBA 355</name>
    <dbReference type="NCBI Taxonomy" id="560819"/>
    <lineage>
        <taxon>Bacteria</taxon>
        <taxon>Pseudomonadati</taxon>
        <taxon>Pseudomonadota</taxon>
        <taxon>Alphaproteobacteria</taxon>
        <taxon>Rhodospirillales</taxon>
        <taxon>Rhodovibrionaceae</taxon>
        <taxon>Tistlia</taxon>
    </lineage>
</organism>
<dbReference type="AlphaFoldDB" id="A0A1Y6CSY0"/>
<keyword evidence="8" id="KW-1185">Reference proteome</keyword>
<accession>A0A1Y6CSY0</accession>
<name>A0A1Y6CSY0_9PROT</name>
<feature type="transmembrane region" description="Helical" evidence="5">
    <location>
        <begin position="72"/>
        <end position="91"/>
    </location>
</feature>
<feature type="transmembrane region" description="Helical" evidence="5">
    <location>
        <begin position="135"/>
        <end position="155"/>
    </location>
</feature>
<feature type="transmembrane region" description="Helical" evidence="5">
    <location>
        <begin position="167"/>
        <end position="185"/>
    </location>
</feature>
<dbReference type="Proteomes" id="UP000192917">
    <property type="component" value="Unassembled WGS sequence"/>
</dbReference>
<dbReference type="Pfam" id="PF04279">
    <property type="entry name" value="IspA"/>
    <property type="match status" value="1"/>
</dbReference>
<dbReference type="RefSeq" id="WP_085125890.1">
    <property type="nucleotide sequence ID" value="NZ_FWZX01000034.1"/>
</dbReference>
<dbReference type="EMBL" id="FWZX01000034">
    <property type="protein sequence ID" value="SMF75606.1"/>
    <property type="molecule type" value="Genomic_DNA"/>
</dbReference>
<evidence type="ECO:0000256" key="5">
    <source>
        <dbReference type="HAMAP-Rule" id="MF_00189"/>
    </source>
</evidence>
<dbReference type="HAMAP" id="MF_00189">
    <property type="entry name" value="YciB"/>
    <property type="match status" value="1"/>
</dbReference>
<comment type="similarity">
    <text evidence="5">Belongs to the YciB family.</text>
</comment>
<dbReference type="GO" id="GO:0005886">
    <property type="term" value="C:plasma membrane"/>
    <property type="evidence" value="ECO:0007669"/>
    <property type="project" value="UniProtKB-SubCell"/>
</dbReference>
<keyword evidence="3 5" id="KW-1133">Transmembrane helix</keyword>
<evidence type="ECO:0000256" key="3">
    <source>
        <dbReference type="ARBA" id="ARBA00022989"/>
    </source>
</evidence>
<dbReference type="PANTHER" id="PTHR36917">
    <property type="entry name" value="INTRACELLULAR SEPTATION PROTEIN A-RELATED"/>
    <property type="match status" value="1"/>
</dbReference>
<keyword evidence="4 5" id="KW-0472">Membrane</keyword>
<protein>
    <recommendedName>
        <fullName evidence="5">Inner membrane-spanning protein YciB</fullName>
    </recommendedName>
</protein>
<keyword evidence="5" id="KW-0997">Cell inner membrane</keyword>
<comment type="function">
    <text evidence="5">Plays a role in cell envelope biogenesis, maintenance of cell envelope integrity and membrane homeostasis.</text>
</comment>
<keyword evidence="2 5" id="KW-0812">Transmembrane</keyword>
<feature type="region of interest" description="Disordered" evidence="6">
    <location>
        <begin position="1"/>
        <end position="21"/>
    </location>
</feature>
<sequence length="201" mass="21819">MSGTVDGRARRDDAQPAPDGPKWLKPTVDYGPLLVFLGSYLASDIRTATAAVVAAAVAAVALSWLVARRIPLMTLVMAGAIGLFGGLTLILRDDTFIKMKPTIVQTLFALVLWASLALRRPLLKVLLQGGFPLRPAAYVALTHRFAVFFLAMAGLNEVIWRTQPTDLWVTFDTVGQIALSLVFIGTQVPFMMRHQAGEEQG</sequence>
<feature type="transmembrane region" description="Helical" evidence="5">
    <location>
        <begin position="45"/>
        <end position="65"/>
    </location>
</feature>
<dbReference type="InterPro" id="IPR006008">
    <property type="entry name" value="YciB"/>
</dbReference>
<keyword evidence="1 5" id="KW-1003">Cell membrane</keyword>
<feature type="transmembrane region" description="Helical" evidence="5">
    <location>
        <begin position="103"/>
        <end position="123"/>
    </location>
</feature>
<dbReference type="PANTHER" id="PTHR36917:SF1">
    <property type="entry name" value="INNER MEMBRANE-SPANNING PROTEIN YCIB"/>
    <property type="match status" value="1"/>
</dbReference>
<evidence type="ECO:0000256" key="4">
    <source>
        <dbReference type="ARBA" id="ARBA00023136"/>
    </source>
</evidence>
<dbReference type="STRING" id="560819.SAMN05428998_13450"/>
<reference evidence="7 8" key="1">
    <citation type="submission" date="2017-04" db="EMBL/GenBank/DDBJ databases">
        <authorList>
            <person name="Afonso C.L."/>
            <person name="Miller P.J."/>
            <person name="Scott M.A."/>
            <person name="Spackman E."/>
            <person name="Goraichik I."/>
            <person name="Dimitrov K.M."/>
            <person name="Suarez D.L."/>
            <person name="Swayne D.E."/>
        </authorList>
    </citation>
    <scope>NUCLEOTIDE SEQUENCE [LARGE SCALE GENOMIC DNA]</scope>
    <source>
        <strain evidence="7 8">USBA 355</strain>
    </source>
</reference>